<evidence type="ECO:0000256" key="10">
    <source>
        <dbReference type="ARBA" id="ARBA00023027"/>
    </source>
</evidence>
<feature type="binding site" evidence="17">
    <location>
        <position position="320"/>
    </location>
    <ligand>
        <name>(6S)-NADPHX</name>
        <dbReference type="ChEBI" id="CHEBI:64076"/>
    </ligand>
</feature>
<keyword evidence="7 17" id="KW-0067">ATP-binding</keyword>
<sequence>MYSKSMKSLVLATELAKLDEHAQSIANIPPLCLMESAGLLIYQNWKPYLAKDDRLVFLCGGGNNGGDALVVSRYAFQDGFTNQLLIFIGKRISDSSAIHRSVANAYGLPILKAEETELSVLASELAQAAWIIDGLMGIGLKGSLGGLTASLVDAANRSKARTLSIDVPSGLGDEIACTETMIHADVTVTMGSLKRSMFHPATRSACGTIVCVNPSFPPFLLERVPQAAQLCDRKAFLPKLDSSEYKNSRAHVGIFGGSTSYTGAVRLSAKACFATRAGLVSLYCDPEVFNLAATSSPSVMVKVYEGQPIPAFGALLVGPGWGPGREDLLTTLFATGQSMVLDADGLRAYASLLAQGLRPQHGPLILTPHLGELKTLLDGFYGAKQDTQSPDSFFASIQDLAKQLGVTLVVKSSLVHIVDEKGRVVVIEGNNPSLGVAGSGDVLCGVIAALLAKYQDCWFAALEGSLIHQEAGRLAKSAYGYYDSEALLAILGKAVQEAEH</sequence>
<proteinExistence type="inferred from homology"/>
<dbReference type="PIRSF" id="PIRSF017184">
    <property type="entry name" value="Nnr"/>
    <property type="match status" value="1"/>
</dbReference>
<dbReference type="InterPro" id="IPR036652">
    <property type="entry name" value="YjeF_N_dom_sf"/>
</dbReference>
<dbReference type="InterPro" id="IPR030677">
    <property type="entry name" value="Nnr"/>
</dbReference>
<evidence type="ECO:0000256" key="12">
    <source>
        <dbReference type="ARBA" id="ARBA00023239"/>
    </source>
</evidence>
<comment type="catalytic activity">
    <reaction evidence="15 17 19">
        <text>(6S)-NADHX + ADP = AMP + phosphate + NADH + H(+)</text>
        <dbReference type="Rhea" id="RHEA:32223"/>
        <dbReference type="ChEBI" id="CHEBI:15378"/>
        <dbReference type="ChEBI" id="CHEBI:43474"/>
        <dbReference type="ChEBI" id="CHEBI:57945"/>
        <dbReference type="ChEBI" id="CHEBI:64074"/>
        <dbReference type="ChEBI" id="CHEBI:456215"/>
        <dbReference type="ChEBI" id="CHEBI:456216"/>
        <dbReference type="EC" id="4.2.1.136"/>
    </reaction>
</comment>
<dbReference type="SUPFAM" id="SSF64153">
    <property type="entry name" value="YjeF N-terminal domain-like"/>
    <property type="match status" value="1"/>
</dbReference>
<comment type="catalytic activity">
    <reaction evidence="1 18 19">
        <text>(6R)-NADHX = (6S)-NADHX</text>
        <dbReference type="Rhea" id="RHEA:32215"/>
        <dbReference type="ChEBI" id="CHEBI:64074"/>
        <dbReference type="ChEBI" id="CHEBI:64075"/>
        <dbReference type="EC" id="5.1.99.6"/>
    </reaction>
</comment>
<dbReference type="HOGENOM" id="CLU_024853_4_1_12"/>
<evidence type="ECO:0000256" key="2">
    <source>
        <dbReference type="ARBA" id="ARBA00000909"/>
    </source>
</evidence>
<feature type="domain" description="YjeF N-terminal" evidence="21">
    <location>
        <begin position="15"/>
        <end position="222"/>
    </location>
</feature>
<dbReference type="GO" id="GO:0052856">
    <property type="term" value="F:NAD(P)HX epimerase activity"/>
    <property type="evidence" value="ECO:0007669"/>
    <property type="project" value="UniProtKB-UniRule"/>
</dbReference>
<dbReference type="GO" id="GO:0110051">
    <property type="term" value="P:metabolite repair"/>
    <property type="evidence" value="ECO:0007669"/>
    <property type="project" value="TreeGrafter"/>
</dbReference>
<comment type="function">
    <text evidence="14 19">Bifunctional enzyme that catalyzes the epimerization of the S- and R-forms of NAD(P)HX and the dehydration of the S-form of NAD(P)HX at the expense of ADP, which is converted to AMP. This allows the repair of both epimers of NAD(P)HX, a damaged form of NAD(P)H that is a result of enzymatic or heat-dependent hydration.</text>
</comment>
<evidence type="ECO:0000256" key="14">
    <source>
        <dbReference type="ARBA" id="ARBA00025153"/>
    </source>
</evidence>
<keyword evidence="12 17" id="KW-0456">Lyase</keyword>
<evidence type="ECO:0000256" key="18">
    <source>
        <dbReference type="HAMAP-Rule" id="MF_01966"/>
    </source>
</evidence>
<dbReference type="PROSITE" id="PS51383">
    <property type="entry name" value="YJEF_C_3"/>
    <property type="match status" value="1"/>
</dbReference>
<dbReference type="Gene3D" id="3.40.1190.20">
    <property type="match status" value="1"/>
</dbReference>
<evidence type="ECO:0000259" key="20">
    <source>
        <dbReference type="PROSITE" id="PS51383"/>
    </source>
</evidence>
<dbReference type="GO" id="GO:0046872">
    <property type="term" value="F:metal ion binding"/>
    <property type="evidence" value="ECO:0007669"/>
    <property type="project" value="UniProtKB-UniRule"/>
</dbReference>
<name>F0RWV1_SPHGB</name>
<protein>
    <recommendedName>
        <fullName evidence="19">Bifunctional NAD(P)H-hydrate repair enzyme</fullName>
    </recommendedName>
    <alternativeName>
        <fullName evidence="19">Nicotinamide nucleotide repair protein</fullName>
    </alternativeName>
    <domain>
        <recommendedName>
            <fullName evidence="19">ADP-dependent (S)-NAD(P)H-hydrate dehydratase</fullName>
            <ecNumber evidence="19">4.2.1.136</ecNumber>
        </recommendedName>
        <alternativeName>
            <fullName evidence="19">ADP-dependent NAD(P)HX dehydratase</fullName>
        </alternativeName>
    </domain>
    <domain>
        <recommendedName>
            <fullName evidence="19">NAD(P)H-hydrate epimerase</fullName>
            <ecNumber evidence="19">5.1.99.6</ecNumber>
        </recommendedName>
    </domain>
</protein>
<dbReference type="EMBL" id="CP002541">
    <property type="protein sequence ID" value="ADY13732.1"/>
    <property type="molecule type" value="Genomic_DNA"/>
</dbReference>
<feature type="binding site" evidence="18">
    <location>
        <position position="133"/>
    </location>
    <ligand>
        <name>K(+)</name>
        <dbReference type="ChEBI" id="CHEBI:29103"/>
    </ligand>
</feature>
<keyword evidence="8 17" id="KW-0521">NADP</keyword>
<dbReference type="OrthoDB" id="9806925at2"/>
<comment type="cofactor">
    <cofactor evidence="17">
        <name>Mg(2+)</name>
        <dbReference type="ChEBI" id="CHEBI:18420"/>
    </cofactor>
</comment>
<comment type="similarity">
    <text evidence="17">Belongs to the NnrD/CARKD family.</text>
</comment>
<feature type="binding site" evidence="18">
    <location>
        <begin position="137"/>
        <end position="143"/>
    </location>
    <ligand>
        <name>(6S)-NADPHX</name>
        <dbReference type="ChEBI" id="CHEBI:64076"/>
    </ligand>
</feature>
<reference evidence="23" key="1">
    <citation type="submission" date="2011-02" db="EMBL/GenBank/DDBJ databases">
        <title>Complete sequence of Spirochaeta sp. Buddy.</title>
        <authorList>
            <person name="Lucas S."/>
            <person name="Copeland A."/>
            <person name="Lapidus A."/>
            <person name="Cheng J.-F."/>
            <person name="Goodwin L."/>
            <person name="Pitluck S."/>
            <person name="Zeytun A."/>
            <person name="Detter J.C."/>
            <person name="Han C."/>
            <person name="Tapia R."/>
            <person name="Land M."/>
            <person name="Hauser L."/>
            <person name="Kyrpides N."/>
            <person name="Ivanova N."/>
            <person name="Mikhailova N."/>
            <person name="Pagani I."/>
            <person name="Ritalahti K.M."/>
            <person name="Loeffler F.E."/>
            <person name="Woyke T."/>
        </authorList>
    </citation>
    <scope>NUCLEOTIDE SEQUENCE [LARGE SCALE GENOMIC DNA]</scope>
    <source>
        <strain evidence="23">ATCC BAA-1886 / DSM 22777 / Buddy</strain>
    </source>
</reference>
<comment type="similarity">
    <text evidence="4 19">In the C-terminal section; belongs to the NnrD/CARKD family.</text>
</comment>
<dbReference type="HAMAP" id="MF_01965">
    <property type="entry name" value="NADHX_dehydratase"/>
    <property type="match status" value="1"/>
</dbReference>
<evidence type="ECO:0000256" key="7">
    <source>
        <dbReference type="ARBA" id="ARBA00022840"/>
    </source>
</evidence>
<evidence type="ECO:0000259" key="21">
    <source>
        <dbReference type="PROSITE" id="PS51385"/>
    </source>
</evidence>
<gene>
    <name evidence="18" type="primary">nnrE</name>
    <name evidence="17" type="synonym">nnrD</name>
    <name evidence="22" type="ordered locus">SpiBuddy_1908</name>
</gene>
<feature type="binding site" evidence="18">
    <location>
        <position position="169"/>
    </location>
    <ligand>
        <name>K(+)</name>
        <dbReference type="ChEBI" id="CHEBI:29103"/>
    </ligand>
</feature>
<comment type="function">
    <text evidence="17">Catalyzes the dehydration of the S-form of NAD(P)HX at the expense of ADP, which is converted to AMP. Together with NAD(P)HX epimerase, which catalyzes the epimerization of the S- and R-forms, the enzyme allows the repair of both epimers of NAD(P)HX, a damaged form of NAD(P)H that is a result of enzymatic or heat-dependent hydration.</text>
</comment>
<dbReference type="Pfam" id="PF01256">
    <property type="entry name" value="Carb_kinase"/>
    <property type="match status" value="1"/>
</dbReference>
<keyword evidence="13" id="KW-0511">Multifunctional enzyme</keyword>
<dbReference type="EC" id="4.2.1.136" evidence="19"/>
<comment type="catalytic activity">
    <reaction evidence="16 17 19">
        <text>(6S)-NADPHX + ADP = AMP + phosphate + NADPH + H(+)</text>
        <dbReference type="Rhea" id="RHEA:32235"/>
        <dbReference type="ChEBI" id="CHEBI:15378"/>
        <dbReference type="ChEBI" id="CHEBI:43474"/>
        <dbReference type="ChEBI" id="CHEBI:57783"/>
        <dbReference type="ChEBI" id="CHEBI:64076"/>
        <dbReference type="ChEBI" id="CHEBI:456215"/>
        <dbReference type="ChEBI" id="CHEBI:456216"/>
        <dbReference type="EC" id="4.2.1.136"/>
    </reaction>
</comment>
<feature type="binding site" evidence="17">
    <location>
        <position position="264"/>
    </location>
    <ligand>
        <name>(6S)-NADPHX</name>
        <dbReference type="ChEBI" id="CHEBI:64076"/>
    </ligand>
</feature>
<feature type="binding site" evidence="18">
    <location>
        <begin position="63"/>
        <end position="67"/>
    </location>
    <ligand>
        <name>(6S)-NADPHX</name>
        <dbReference type="ChEBI" id="CHEBI:64076"/>
    </ligand>
</feature>
<dbReference type="AlphaFoldDB" id="F0RWV1"/>
<evidence type="ECO:0000256" key="16">
    <source>
        <dbReference type="ARBA" id="ARBA00049209"/>
    </source>
</evidence>
<keyword evidence="10 17" id="KW-0520">NAD</keyword>
<feature type="domain" description="YjeF C-terminal" evidence="20">
    <location>
        <begin position="229"/>
        <end position="498"/>
    </location>
</feature>
<evidence type="ECO:0000256" key="6">
    <source>
        <dbReference type="ARBA" id="ARBA00022741"/>
    </source>
</evidence>
<feature type="binding site" evidence="18">
    <location>
        <position position="166"/>
    </location>
    <ligand>
        <name>(6S)-NADPHX</name>
        <dbReference type="ChEBI" id="CHEBI:64076"/>
    </ligand>
</feature>
<feature type="binding site" evidence="17">
    <location>
        <position position="440"/>
    </location>
    <ligand>
        <name>AMP</name>
        <dbReference type="ChEBI" id="CHEBI:456215"/>
    </ligand>
</feature>
<dbReference type="KEGG" id="sbu:SpiBuddy_1908"/>
<dbReference type="HAMAP" id="MF_01966">
    <property type="entry name" value="NADHX_epimerase"/>
    <property type="match status" value="1"/>
</dbReference>
<feature type="binding site" evidence="17">
    <location>
        <position position="441"/>
    </location>
    <ligand>
        <name>(6S)-NADPHX</name>
        <dbReference type="ChEBI" id="CHEBI:64076"/>
    </ligand>
</feature>
<dbReference type="PANTHER" id="PTHR12592">
    <property type="entry name" value="ATP-DEPENDENT (S)-NAD(P)H-HYDRATE DEHYDRATASE FAMILY MEMBER"/>
    <property type="match status" value="1"/>
</dbReference>
<dbReference type="Pfam" id="PF03853">
    <property type="entry name" value="YjeF_N"/>
    <property type="match status" value="1"/>
</dbReference>
<dbReference type="GO" id="GO:0052855">
    <property type="term" value="F:ADP-dependent NAD(P)H-hydrate dehydratase activity"/>
    <property type="evidence" value="ECO:0007669"/>
    <property type="project" value="UniProtKB-UniRule"/>
</dbReference>
<dbReference type="PROSITE" id="PS51385">
    <property type="entry name" value="YJEF_N"/>
    <property type="match status" value="1"/>
</dbReference>
<evidence type="ECO:0000256" key="1">
    <source>
        <dbReference type="ARBA" id="ARBA00000013"/>
    </source>
</evidence>
<dbReference type="Gene3D" id="3.40.50.10260">
    <property type="entry name" value="YjeF N-terminal domain"/>
    <property type="match status" value="1"/>
</dbReference>
<dbReference type="InterPro" id="IPR000631">
    <property type="entry name" value="CARKD"/>
</dbReference>
<evidence type="ECO:0000256" key="19">
    <source>
        <dbReference type="PIRNR" id="PIRNR017184"/>
    </source>
</evidence>
<keyword evidence="6 17" id="KW-0547">Nucleotide-binding</keyword>
<evidence type="ECO:0000313" key="22">
    <source>
        <dbReference type="EMBL" id="ADY13732.1"/>
    </source>
</evidence>
<evidence type="ECO:0000256" key="4">
    <source>
        <dbReference type="ARBA" id="ARBA00009524"/>
    </source>
</evidence>
<keyword evidence="9 18" id="KW-0630">Potassium</keyword>
<dbReference type="InterPro" id="IPR004443">
    <property type="entry name" value="YjeF_N_dom"/>
</dbReference>
<dbReference type="NCBIfam" id="TIGR00197">
    <property type="entry name" value="yjeF_nterm"/>
    <property type="match status" value="1"/>
</dbReference>
<feature type="binding site" evidence="17">
    <location>
        <position position="369"/>
    </location>
    <ligand>
        <name>(6S)-NADPHX</name>
        <dbReference type="ChEBI" id="CHEBI:64076"/>
    </ligand>
</feature>
<feature type="binding site" evidence="18">
    <location>
        <position position="64"/>
    </location>
    <ligand>
        <name>K(+)</name>
        <dbReference type="ChEBI" id="CHEBI:29103"/>
    </ligand>
</feature>
<comment type="subunit">
    <text evidence="17">Homotetramer.</text>
</comment>
<evidence type="ECO:0000256" key="9">
    <source>
        <dbReference type="ARBA" id="ARBA00022958"/>
    </source>
</evidence>
<organism evidence="22 23">
    <name type="scientific">Sphaerochaeta globosa (strain ATCC BAA-1886 / DSM 22777 / Buddy)</name>
    <name type="common">Spirochaeta sp. (strain Buddy)</name>
    <dbReference type="NCBI Taxonomy" id="158189"/>
    <lineage>
        <taxon>Bacteria</taxon>
        <taxon>Pseudomonadati</taxon>
        <taxon>Spirochaetota</taxon>
        <taxon>Spirochaetia</taxon>
        <taxon>Spirochaetales</taxon>
        <taxon>Sphaerochaetaceae</taxon>
        <taxon>Sphaerochaeta</taxon>
    </lineage>
</organism>
<dbReference type="STRING" id="158189.SpiBuddy_1908"/>
<keyword evidence="11 18" id="KW-0413">Isomerase</keyword>
<evidence type="ECO:0000256" key="8">
    <source>
        <dbReference type="ARBA" id="ARBA00022857"/>
    </source>
</evidence>
<comment type="similarity">
    <text evidence="18">Belongs to the NnrE/AIBP family.</text>
</comment>
<comment type="similarity">
    <text evidence="3 19">In the N-terminal section; belongs to the NnrE/AIBP family.</text>
</comment>
<evidence type="ECO:0000256" key="17">
    <source>
        <dbReference type="HAMAP-Rule" id="MF_01965"/>
    </source>
</evidence>
<comment type="function">
    <text evidence="18">Catalyzes the epimerization of the S- and R-forms of NAD(P)HX, a damaged form of NAD(P)H that is a result of enzymatic or heat-dependent hydration. This is a prerequisite for the S-specific NAD(P)H-hydrate dehydratase to allow the repair of both epimers of NAD(P)HX.</text>
</comment>
<evidence type="ECO:0000313" key="23">
    <source>
        <dbReference type="Proteomes" id="UP000008466"/>
    </source>
</evidence>
<evidence type="ECO:0000256" key="3">
    <source>
        <dbReference type="ARBA" id="ARBA00006001"/>
    </source>
</evidence>
<comment type="caution">
    <text evidence="17">Lacks conserved residue(s) required for the propagation of feature annotation.</text>
</comment>
<dbReference type="GO" id="GO:0005524">
    <property type="term" value="F:ATP binding"/>
    <property type="evidence" value="ECO:0007669"/>
    <property type="project" value="UniProtKB-UniRule"/>
</dbReference>
<evidence type="ECO:0000256" key="5">
    <source>
        <dbReference type="ARBA" id="ARBA00022723"/>
    </source>
</evidence>
<dbReference type="SUPFAM" id="SSF53613">
    <property type="entry name" value="Ribokinase-like"/>
    <property type="match status" value="1"/>
</dbReference>
<evidence type="ECO:0000256" key="15">
    <source>
        <dbReference type="ARBA" id="ARBA00048238"/>
    </source>
</evidence>
<keyword evidence="5 18" id="KW-0479">Metal-binding</keyword>
<keyword evidence="23" id="KW-1185">Reference proteome</keyword>
<accession>F0RWV1</accession>
<dbReference type="Proteomes" id="UP000008466">
    <property type="component" value="Chromosome"/>
</dbReference>
<dbReference type="PANTHER" id="PTHR12592:SF0">
    <property type="entry name" value="ATP-DEPENDENT (S)-NAD(P)H-HYDRATE DEHYDRATASE"/>
    <property type="match status" value="1"/>
</dbReference>
<dbReference type="eggNOG" id="COG0062">
    <property type="taxonomic scope" value="Bacteria"/>
</dbReference>
<comment type="cofactor">
    <cofactor evidence="18 19">
        <name>K(+)</name>
        <dbReference type="ChEBI" id="CHEBI:29103"/>
    </cofactor>
    <text evidence="18 19">Binds 1 potassium ion per subunit.</text>
</comment>
<dbReference type="GO" id="GO:0046496">
    <property type="term" value="P:nicotinamide nucleotide metabolic process"/>
    <property type="evidence" value="ECO:0007669"/>
    <property type="project" value="UniProtKB-UniRule"/>
</dbReference>
<evidence type="ECO:0000256" key="11">
    <source>
        <dbReference type="ARBA" id="ARBA00023235"/>
    </source>
</evidence>
<dbReference type="CDD" id="cd01171">
    <property type="entry name" value="YXKO-related"/>
    <property type="match status" value="1"/>
</dbReference>
<comment type="catalytic activity">
    <reaction evidence="2 18 19">
        <text>(6R)-NADPHX = (6S)-NADPHX</text>
        <dbReference type="Rhea" id="RHEA:32227"/>
        <dbReference type="ChEBI" id="CHEBI:64076"/>
        <dbReference type="ChEBI" id="CHEBI:64077"/>
        <dbReference type="EC" id="5.1.99.6"/>
    </reaction>
</comment>
<evidence type="ECO:0000256" key="13">
    <source>
        <dbReference type="ARBA" id="ARBA00023268"/>
    </source>
</evidence>
<dbReference type="eggNOG" id="COG0063">
    <property type="taxonomic scope" value="Bacteria"/>
</dbReference>
<dbReference type="EC" id="5.1.99.6" evidence="19"/>
<dbReference type="InterPro" id="IPR029056">
    <property type="entry name" value="Ribokinase-like"/>
</dbReference>